<sequence>MADWSTTLDGLPGLSAAQKGKARFILMAKTEKQASLLVSGQPDVAAEAIKEMLEGAGVGGAGGAGTGGLGSPSATAEDDDVIVLPAAESRKYTGHMPHPVLDPETKEPVLDCKTKEPVLRATPRSSP</sequence>
<dbReference type="Proteomes" id="UP000075714">
    <property type="component" value="Unassembled WGS sequence"/>
</dbReference>
<name>A0A150G5F6_GONPE</name>
<feature type="compositionally biased region" description="Basic and acidic residues" evidence="1">
    <location>
        <begin position="101"/>
        <end position="118"/>
    </location>
</feature>
<dbReference type="AlphaFoldDB" id="A0A150G5F6"/>
<feature type="compositionally biased region" description="Gly residues" evidence="1">
    <location>
        <begin position="56"/>
        <end position="70"/>
    </location>
</feature>
<dbReference type="EMBL" id="LSYV01000060">
    <property type="protein sequence ID" value="KXZ45077.1"/>
    <property type="molecule type" value="Genomic_DNA"/>
</dbReference>
<protein>
    <submittedName>
        <fullName evidence="2">Uncharacterized protein</fullName>
    </submittedName>
</protein>
<evidence type="ECO:0000313" key="2">
    <source>
        <dbReference type="EMBL" id="KXZ45077.1"/>
    </source>
</evidence>
<reference evidence="3" key="1">
    <citation type="journal article" date="2016" name="Nat. Commun.">
        <title>The Gonium pectorale genome demonstrates co-option of cell cycle regulation during the evolution of multicellularity.</title>
        <authorList>
            <person name="Hanschen E.R."/>
            <person name="Marriage T.N."/>
            <person name="Ferris P.J."/>
            <person name="Hamaji T."/>
            <person name="Toyoda A."/>
            <person name="Fujiyama A."/>
            <person name="Neme R."/>
            <person name="Noguchi H."/>
            <person name="Minakuchi Y."/>
            <person name="Suzuki M."/>
            <person name="Kawai-Toyooka H."/>
            <person name="Smith D.R."/>
            <person name="Sparks H."/>
            <person name="Anderson J."/>
            <person name="Bakaric R."/>
            <person name="Luria V."/>
            <person name="Karger A."/>
            <person name="Kirschner M.W."/>
            <person name="Durand P.M."/>
            <person name="Michod R.E."/>
            <person name="Nozaki H."/>
            <person name="Olson B.J."/>
        </authorList>
    </citation>
    <scope>NUCLEOTIDE SEQUENCE [LARGE SCALE GENOMIC DNA]</scope>
    <source>
        <strain evidence="3">NIES-2863</strain>
    </source>
</reference>
<evidence type="ECO:0000313" key="3">
    <source>
        <dbReference type="Proteomes" id="UP000075714"/>
    </source>
</evidence>
<dbReference type="OrthoDB" id="10560419at2759"/>
<keyword evidence="3" id="KW-1185">Reference proteome</keyword>
<feature type="region of interest" description="Disordered" evidence="1">
    <location>
        <begin position="56"/>
        <end position="76"/>
    </location>
</feature>
<evidence type="ECO:0000256" key="1">
    <source>
        <dbReference type="SAM" id="MobiDB-lite"/>
    </source>
</evidence>
<proteinExistence type="predicted"/>
<feature type="region of interest" description="Disordered" evidence="1">
    <location>
        <begin position="93"/>
        <end position="127"/>
    </location>
</feature>
<organism evidence="2 3">
    <name type="scientific">Gonium pectorale</name>
    <name type="common">Green alga</name>
    <dbReference type="NCBI Taxonomy" id="33097"/>
    <lineage>
        <taxon>Eukaryota</taxon>
        <taxon>Viridiplantae</taxon>
        <taxon>Chlorophyta</taxon>
        <taxon>core chlorophytes</taxon>
        <taxon>Chlorophyceae</taxon>
        <taxon>CS clade</taxon>
        <taxon>Chlamydomonadales</taxon>
        <taxon>Volvocaceae</taxon>
        <taxon>Gonium</taxon>
    </lineage>
</organism>
<gene>
    <name evidence="2" type="ORF">GPECTOR_59g686</name>
</gene>
<comment type="caution">
    <text evidence="2">The sequence shown here is derived from an EMBL/GenBank/DDBJ whole genome shotgun (WGS) entry which is preliminary data.</text>
</comment>
<accession>A0A150G5F6</accession>